<organism evidence="2 3">
    <name type="scientific">Costertonia aggregata</name>
    <dbReference type="NCBI Taxonomy" id="343403"/>
    <lineage>
        <taxon>Bacteria</taxon>
        <taxon>Pseudomonadati</taxon>
        <taxon>Bacteroidota</taxon>
        <taxon>Flavobacteriia</taxon>
        <taxon>Flavobacteriales</taxon>
        <taxon>Flavobacteriaceae</taxon>
        <taxon>Costertonia</taxon>
    </lineage>
</organism>
<keyword evidence="1" id="KW-0812">Transmembrane</keyword>
<protein>
    <submittedName>
        <fullName evidence="2">Uncharacterized protein</fullName>
    </submittedName>
</protein>
<dbReference type="EMBL" id="CP058595">
    <property type="protein sequence ID" value="QLG45153.1"/>
    <property type="molecule type" value="Genomic_DNA"/>
</dbReference>
<accession>A0A7H9AP40</accession>
<reference evidence="2 3" key="1">
    <citation type="journal article" date="2006" name="Int. J. Syst. Evol. Microbiol.">
        <title>Costertonia aggregata gen. nov., sp. nov., a mesophilic marine bacterium of the family Flavobacteriaceae, isolated from a mature biofilm.</title>
        <authorList>
            <person name="Kwon K.K."/>
            <person name="Lee Y.K."/>
            <person name="Lee H.K."/>
        </authorList>
    </citation>
    <scope>NUCLEOTIDE SEQUENCE [LARGE SCALE GENOMIC DNA]</scope>
    <source>
        <strain evidence="2 3">KCCM 42265</strain>
    </source>
</reference>
<gene>
    <name evidence="2" type="ORF">HYG79_07250</name>
</gene>
<dbReference type="Proteomes" id="UP000509302">
    <property type="component" value="Chromosome"/>
</dbReference>
<keyword evidence="3" id="KW-1185">Reference proteome</keyword>
<dbReference type="AlphaFoldDB" id="A0A7H9AP40"/>
<evidence type="ECO:0000256" key="1">
    <source>
        <dbReference type="SAM" id="Phobius"/>
    </source>
</evidence>
<sequence length="67" mass="7355">MNKILTIILIVLAVALIAYNVTLIDFQDPLQGNSVIALIGIVASLCAIVLLLIYMTSKKIQRKIDED</sequence>
<evidence type="ECO:0000313" key="2">
    <source>
        <dbReference type="EMBL" id="QLG45153.1"/>
    </source>
</evidence>
<name>A0A7H9AP40_9FLAO</name>
<proteinExistence type="predicted"/>
<dbReference type="KEGG" id="cagg:HYG79_07250"/>
<evidence type="ECO:0000313" key="3">
    <source>
        <dbReference type="Proteomes" id="UP000509302"/>
    </source>
</evidence>
<keyword evidence="1" id="KW-0472">Membrane</keyword>
<keyword evidence="1" id="KW-1133">Transmembrane helix</keyword>
<feature type="transmembrane region" description="Helical" evidence="1">
    <location>
        <begin position="34"/>
        <end position="54"/>
    </location>
</feature>
<dbReference type="RefSeq" id="WP_179241443.1">
    <property type="nucleotide sequence ID" value="NZ_CP058595.1"/>
</dbReference>